<gene>
    <name evidence="1" type="ORF">MAMP_00187</name>
</gene>
<dbReference type="RefSeq" id="WP_007146144.1">
    <property type="nucleotide sequence ID" value="NZ_AFIG01000002.1"/>
</dbReference>
<dbReference type="Proteomes" id="UP000003544">
    <property type="component" value="Unassembled WGS sequence"/>
</dbReference>
<keyword evidence="2" id="KW-1185">Reference proteome</keyword>
<dbReference type="eggNOG" id="COG3350">
    <property type="taxonomic scope" value="Bacteria"/>
</dbReference>
<dbReference type="Gene3D" id="3.30.70.100">
    <property type="match status" value="1"/>
</dbReference>
<reference evidence="1 2" key="1">
    <citation type="journal article" date="2011" name="J. Bacteriol.">
        <title>Draft genome sequence of Methylophaga aminisulfidivorans MP T.</title>
        <authorList>
            <person name="Han G.H."/>
            <person name="Kim W."/>
            <person name="Chun J."/>
            <person name="Kim S.W."/>
        </authorList>
    </citation>
    <scope>NUCLEOTIDE SEQUENCE [LARGE SCALE GENOMIC DNA]</scope>
    <source>
        <strain evidence="2">MP(T)</strain>
    </source>
</reference>
<dbReference type="EMBL" id="AFIG01000002">
    <property type="protein sequence ID" value="EGL53896.1"/>
    <property type="molecule type" value="Genomic_DNA"/>
</dbReference>
<sequence length="115" mass="13072">MYIGDPKHGKSVKQHGVKVEKKHTIKLVLPDNHESIDLLIQYLNSLMGVIQARINQGQLEIEYDLIQVSLGEIESFIKSTGIAIEQSWIDKVHNALIHYNEDGELDNLGHPYKDN</sequence>
<comment type="caution">
    <text evidence="1">The sequence shown here is derived from an EMBL/GenBank/DDBJ whole genome shotgun (WGS) entry which is preliminary data.</text>
</comment>
<dbReference type="AlphaFoldDB" id="F5T0S7"/>
<proteinExistence type="predicted"/>
<dbReference type="OrthoDB" id="9793685at2"/>
<dbReference type="STRING" id="1026882.MAMP_00187"/>
<evidence type="ECO:0000313" key="1">
    <source>
        <dbReference type="EMBL" id="EGL53896.1"/>
    </source>
</evidence>
<name>F5T0S7_9GAMM</name>
<evidence type="ECO:0008006" key="3">
    <source>
        <dbReference type="Google" id="ProtNLM"/>
    </source>
</evidence>
<evidence type="ECO:0000313" key="2">
    <source>
        <dbReference type="Proteomes" id="UP000003544"/>
    </source>
</evidence>
<protein>
    <recommendedName>
        <fullName evidence="3">HMA domain-containing protein</fullName>
    </recommendedName>
</protein>
<organism evidence="1 2">
    <name type="scientific">Methylophaga aminisulfidivorans MP</name>
    <dbReference type="NCBI Taxonomy" id="1026882"/>
    <lineage>
        <taxon>Bacteria</taxon>
        <taxon>Pseudomonadati</taxon>
        <taxon>Pseudomonadota</taxon>
        <taxon>Gammaproteobacteria</taxon>
        <taxon>Thiotrichales</taxon>
        <taxon>Piscirickettsiaceae</taxon>
        <taxon>Methylophaga</taxon>
    </lineage>
</organism>
<accession>F5T0S7</accession>